<keyword evidence="5" id="KW-0433">Leucine-rich repeat</keyword>
<dbReference type="Pfam" id="PF13855">
    <property type="entry name" value="LRR_8"/>
    <property type="match status" value="1"/>
</dbReference>
<keyword evidence="6" id="KW-0808">Transferase</keyword>
<feature type="transmembrane region" description="Helical" evidence="19">
    <location>
        <begin position="531"/>
        <end position="557"/>
    </location>
</feature>
<evidence type="ECO:0000256" key="10">
    <source>
        <dbReference type="ARBA" id="ARBA00022741"/>
    </source>
</evidence>
<evidence type="ECO:0000256" key="7">
    <source>
        <dbReference type="ARBA" id="ARBA00022692"/>
    </source>
</evidence>
<dbReference type="InterPro" id="IPR003591">
    <property type="entry name" value="Leu-rich_rpt_typical-subtyp"/>
</dbReference>
<feature type="signal peptide" evidence="20">
    <location>
        <begin position="1"/>
        <end position="29"/>
    </location>
</feature>
<keyword evidence="12 18" id="KW-0067">ATP-binding</keyword>
<evidence type="ECO:0000259" key="21">
    <source>
        <dbReference type="PROSITE" id="PS50011"/>
    </source>
</evidence>
<dbReference type="Pfam" id="PF07714">
    <property type="entry name" value="PK_Tyr_Ser-Thr"/>
    <property type="match status" value="1"/>
</dbReference>
<comment type="catalytic activity">
    <reaction evidence="16">
        <text>L-threonyl-[protein] + ATP = O-phospho-L-threonyl-[protein] + ADP + H(+)</text>
        <dbReference type="Rhea" id="RHEA:46608"/>
        <dbReference type="Rhea" id="RHEA-COMP:11060"/>
        <dbReference type="Rhea" id="RHEA-COMP:11605"/>
        <dbReference type="ChEBI" id="CHEBI:15378"/>
        <dbReference type="ChEBI" id="CHEBI:30013"/>
        <dbReference type="ChEBI" id="CHEBI:30616"/>
        <dbReference type="ChEBI" id="CHEBI:61977"/>
        <dbReference type="ChEBI" id="CHEBI:456216"/>
        <dbReference type="EC" id="2.7.11.1"/>
    </reaction>
</comment>
<dbReference type="EC" id="2.7.11.1" evidence="2"/>
<keyword evidence="3" id="KW-0723">Serine/threonine-protein kinase</keyword>
<keyword evidence="9" id="KW-0677">Repeat</keyword>
<dbReference type="Gene3D" id="1.10.510.10">
    <property type="entry name" value="Transferase(Phosphotransferase) domain 1"/>
    <property type="match status" value="1"/>
</dbReference>
<dbReference type="FunFam" id="3.30.200.20:FF:000394">
    <property type="entry name" value="Leucine-rich repeat receptor-like protein kinase"/>
    <property type="match status" value="1"/>
</dbReference>
<dbReference type="CDD" id="cd14066">
    <property type="entry name" value="STKc_IRAK"/>
    <property type="match status" value="1"/>
</dbReference>
<comment type="caution">
    <text evidence="22">The sequence shown here is derived from an EMBL/GenBank/DDBJ whole genome shotgun (WGS) entry which is preliminary data.</text>
</comment>
<dbReference type="PROSITE" id="PS00107">
    <property type="entry name" value="PROTEIN_KINASE_ATP"/>
    <property type="match status" value="1"/>
</dbReference>
<keyword evidence="13 19" id="KW-1133">Transmembrane helix</keyword>
<dbReference type="Proteomes" id="UP001345219">
    <property type="component" value="Chromosome 2"/>
</dbReference>
<dbReference type="InterPro" id="IPR032675">
    <property type="entry name" value="LRR_dom_sf"/>
</dbReference>
<dbReference type="SUPFAM" id="SSF52058">
    <property type="entry name" value="L domain-like"/>
    <property type="match status" value="1"/>
</dbReference>
<comment type="subcellular location">
    <subcellularLocation>
        <location evidence="1">Membrane</location>
        <topology evidence="1">Single-pass membrane protein</topology>
    </subcellularLocation>
</comment>
<keyword evidence="10 18" id="KW-0547">Nucleotide-binding</keyword>
<dbReference type="Gene3D" id="3.80.10.10">
    <property type="entry name" value="Ribonuclease Inhibitor"/>
    <property type="match status" value="1"/>
</dbReference>
<keyword evidence="4" id="KW-0597">Phosphoprotein</keyword>
<dbReference type="Gene3D" id="3.30.200.20">
    <property type="entry name" value="Phosphorylase Kinase, domain 1"/>
    <property type="match status" value="1"/>
</dbReference>
<keyword evidence="11" id="KW-0418">Kinase</keyword>
<evidence type="ECO:0000256" key="19">
    <source>
        <dbReference type="SAM" id="Phobius"/>
    </source>
</evidence>
<dbReference type="InterPro" id="IPR011009">
    <property type="entry name" value="Kinase-like_dom_sf"/>
</dbReference>
<dbReference type="InterPro" id="IPR017441">
    <property type="entry name" value="Protein_kinase_ATP_BS"/>
</dbReference>
<dbReference type="AlphaFoldDB" id="A0AAN7JTM2"/>
<evidence type="ECO:0000256" key="3">
    <source>
        <dbReference type="ARBA" id="ARBA00022527"/>
    </source>
</evidence>
<evidence type="ECO:0000256" key="16">
    <source>
        <dbReference type="ARBA" id="ARBA00047899"/>
    </source>
</evidence>
<protein>
    <recommendedName>
        <fullName evidence="2">non-specific serine/threonine protein kinase</fullName>
        <ecNumber evidence="2">2.7.11.1</ecNumber>
    </recommendedName>
</protein>
<dbReference type="SMART" id="SM00369">
    <property type="entry name" value="LRR_TYP"/>
    <property type="match status" value="2"/>
</dbReference>
<dbReference type="InterPro" id="IPR024788">
    <property type="entry name" value="Malectin-like_Carb-bd_dom"/>
</dbReference>
<keyword evidence="14 19" id="KW-0472">Membrane</keyword>
<evidence type="ECO:0000256" key="20">
    <source>
        <dbReference type="SAM" id="SignalP"/>
    </source>
</evidence>
<gene>
    <name evidence="22" type="ORF">SAY87_002137</name>
</gene>
<dbReference type="Pfam" id="PF12819">
    <property type="entry name" value="Malectin_like"/>
    <property type="match status" value="1"/>
</dbReference>
<dbReference type="GO" id="GO:0004674">
    <property type="term" value="F:protein serine/threonine kinase activity"/>
    <property type="evidence" value="ECO:0007669"/>
    <property type="project" value="UniProtKB-KW"/>
</dbReference>
<name>A0AAN7JTM2_9MYRT</name>
<dbReference type="SUPFAM" id="SSF56112">
    <property type="entry name" value="Protein kinase-like (PK-like)"/>
    <property type="match status" value="1"/>
</dbReference>
<dbReference type="PRINTS" id="PR00019">
    <property type="entry name" value="LEURICHRPT"/>
</dbReference>
<evidence type="ECO:0000256" key="9">
    <source>
        <dbReference type="ARBA" id="ARBA00022737"/>
    </source>
</evidence>
<dbReference type="PANTHER" id="PTHR45631">
    <property type="entry name" value="OS07G0107800 PROTEIN-RELATED"/>
    <property type="match status" value="1"/>
</dbReference>
<dbReference type="FunFam" id="3.80.10.10:FF:000129">
    <property type="entry name" value="Leucine-rich repeat receptor-like kinase"/>
    <property type="match status" value="1"/>
</dbReference>
<reference evidence="22 23" key="1">
    <citation type="journal article" date="2023" name="Hortic Res">
        <title>Pangenome of water caltrop reveals structural variations and asymmetric subgenome divergence after allopolyploidization.</title>
        <authorList>
            <person name="Zhang X."/>
            <person name="Chen Y."/>
            <person name="Wang L."/>
            <person name="Yuan Y."/>
            <person name="Fang M."/>
            <person name="Shi L."/>
            <person name="Lu R."/>
            <person name="Comes H.P."/>
            <person name="Ma Y."/>
            <person name="Chen Y."/>
            <person name="Huang G."/>
            <person name="Zhou Y."/>
            <person name="Zheng Z."/>
            <person name="Qiu Y."/>
        </authorList>
    </citation>
    <scope>NUCLEOTIDE SEQUENCE [LARGE SCALE GENOMIC DNA]</scope>
    <source>
        <tissue evidence="22">Roots</tissue>
    </source>
</reference>
<dbReference type="SMART" id="SM00220">
    <property type="entry name" value="S_TKc"/>
    <property type="match status" value="1"/>
</dbReference>
<dbReference type="GO" id="GO:0005524">
    <property type="term" value="F:ATP binding"/>
    <property type="evidence" value="ECO:0007669"/>
    <property type="project" value="UniProtKB-UniRule"/>
</dbReference>
<keyword evidence="7 19" id="KW-0812">Transmembrane</keyword>
<organism evidence="22 23">
    <name type="scientific">Trapa incisa</name>
    <dbReference type="NCBI Taxonomy" id="236973"/>
    <lineage>
        <taxon>Eukaryota</taxon>
        <taxon>Viridiplantae</taxon>
        <taxon>Streptophyta</taxon>
        <taxon>Embryophyta</taxon>
        <taxon>Tracheophyta</taxon>
        <taxon>Spermatophyta</taxon>
        <taxon>Magnoliopsida</taxon>
        <taxon>eudicotyledons</taxon>
        <taxon>Gunneridae</taxon>
        <taxon>Pentapetalae</taxon>
        <taxon>rosids</taxon>
        <taxon>malvids</taxon>
        <taxon>Myrtales</taxon>
        <taxon>Lythraceae</taxon>
        <taxon>Trapa</taxon>
    </lineage>
</organism>
<evidence type="ECO:0000313" key="23">
    <source>
        <dbReference type="Proteomes" id="UP001345219"/>
    </source>
</evidence>
<dbReference type="PROSITE" id="PS50011">
    <property type="entry name" value="PROTEIN_KINASE_DOM"/>
    <property type="match status" value="1"/>
</dbReference>
<comment type="catalytic activity">
    <reaction evidence="17">
        <text>L-seryl-[protein] + ATP = O-phospho-L-seryl-[protein] + ADP + H(+)</text>
        <dbReference type="Rhea" id="RHEA:17989"/>
        <dbReference type="Rhea" id="RHEA-COMP:9863"/>
        <dbReference type="Rhea" id="RHEA-COMP:11604"/>
        <dbReference type="ChEBI" id="CHEBI:15378"/>
        <dbReference type="ChEBI" id="CHEBI:29999"/>
        <dbReference type="ChEBI" id="CHEBI:30616"/>
        <dbReference type="ChEBI" id="CHEBI:83421"/>
        <dbReference type="ChEBI" id="CHEBI:456216"/>
        <dbReference type="EC" id="2.7.11.1"/>
    </reaction>
</comment>
<evidence type="ECO:0000256" key="14">
    <source>
        <dbReference type="ARBA" id="ARBA00023136"/>
    </source>
</evidence>
<evidence type="ECO:0000256" key="1">
    <source>
        <dbReference type="ARBA" id="ARBA00004167"/>
    </source>
</evidence>
<evidence type="ECO:0000256" key="2">
    <source>
        <dbReference type="ARBA" id="ARBA00012513"/>
    </source>
</evidence>
<proteinExistence type="predicted"/>
<dbReference type="InterPro" id="IPR008271">
    <property type="entry name" value="Ser/Thr_kinase_AS"/>
</dbReference>
<keyword evidence="23" id="KW-1185">Reference proteome</keyword>
<evidence type="ECO:0000256" key="8">
    <source>
        <dbReference type="ARBA" id="ARBA00022729"/>
    </source>
</evidence>
<dbReference type="PROSITE" id="PS51450">
    <property type="entry name" value="LRR"/>
    <property type="match status" value="2"/>
</dbReference>
<dbReference type="InterPro" id="IPR001611">
    <property type="entry name" value="Leu-rich_rpt"/>
</dbReference>
<evidence type="ECO:0000256" key="18">
    <source>
        <dbReference type="PROSITE-ProRule" id="PRU10141"/>
    </source>
</evidence>
<evidence type="ECO:0000256" key="15">
    <source>
        <dbReference type="ARBA" id="ARBA00023170"/>
    </source>
</evidence>
<evidence type="ECO:0000256" key="4">
    <source>
        <dbReference type="ARBA" id="ARBA00022553"/>
    </source>
</evidence>
<evidence type="ECO:0000256" key="5">
    <source>
        <dbReference type="ARBA" id="ARBA00022614"/>
    </source>
</evidence>
<dbReference type="PROSITE" id="PS00108">
    <property type="entry name" value="PROTEIN_KINASE_ST"/>
    <property type="match status" value="1"/>
</dbReference>
<evidence type="ECO:0000256" key="11">
    <source>
        <dbReference type="ARBA" id="ARBA00022777"/>
    </source>
</evidence>
<dbReference type="InterPro" id="IPR000719">
    <property type="entry name" value="Prot_kinase_dom"/>
</dbReference>
<evidence type="ECO:0000313" key="22">
    <source>
        <dbReference type="EMBL" id="KAK4754033.1"/>
    </source>
</evidence>
<dbReference type="EMBL" id="JAXIOK010000015">
    <property type="protein sequence ID" value="KAK4754033.1"/>
    <property type="molecule type" value="Genomic_DNA"/>
</dbReference>
<keyword evidence="8 20" id="KW-0732">Signal</keyword>
<feature type="chain" id="PRO_5042925406" description="non-specific serine/threonine protein kinase" evidence="20">
    <location>
        <begin position="30"/>
        <end position="949"/>
    </location>
</feature>
<sequence length="949" mass="105002">MMGDKASVASAVAMLLLAVAFTLAVLAGAQDQSGFKSIDCGQQQSNYTDDATAISYVSDSSLIDTGVSVSISASLRTNSLSKQLYYVRSFPDGLKNCYTVAATRGKRYLIRARFMYGNYDSKNQPPQFDLYLGVTYWASIKFKDASDVVDKEIIHVLSSDSIDLCLVKTGSTTPFISAIELRPISPKTDIYATTSGSLLSYFRIDLGSQTSNIIYRYKDDVFDRLWFPLANQIEIQPSWKTISTNLPIGYEDGDDYFAPSIVMETAVTPTDPTQPLNISWTPEDPKSGFYIYLHHAEVQQLQSNESRNFTLRLNGFLQTGVGVVAPKYLYAKTIYSTGATVSLSPQYYFSFYKVNSSTLPPLLNAIEAYVVKDIQEYRTKQDDADAMRQIKSAYGLKLNWQGDPCGPETLEWDGVRCISDNPNISSISYLNLSSHGLTGNITSGISNLKSLQTLDLSYNKLTEQIPDGLAQLSQLKVLNLSGNNLTGYVPVELLKKASSGTIQLSLVGNPNLCETVECKPITQNNKKSNKLGIALGVTGGALAIILLVALGCFCYVITRRRSPTRENTSILSRPILERGDRKFTYTEVAEMTNKFQVSIGRGGFGTVYLGQLGDTQVAVKMLSQSSAQGYREFRAEAELLMRVHHRNLTSLIGYCEEGDNLGLVYEYMSRGNLRMHLSERNANTLSWEQRVQIAVDAAQGLDYLHKGCKPPMIHRDVKSTNILINEQFQGKVSDFGLSRAFPAEGGHTITAVAGTPGYLDPEYSRTNILNEKSDVYSFGIVLMELITCRPVIGKDPERTHIIDLVHNMLCGGDIYRVVDPRLAGNFNSNSAWKMMELARSCVAQESNARPTMSRVVMELEQCLGEIRTPGTNEFDASVEMSSLNLSSTFGPHVSMMKKRMRAVPIAEEESKSENSIILTESRSYAVFPTSVYPLISIKVKRNPICLALY</sequence>
<evidence type="ECO:0000256" key="17">
    <source>
        <dbReference type="ARBA" id="ARBA00048679"/>
    </source>
</evidence>
<accession>A0AAN7JTM2</accession>
<dbReference type="GO" id="GO:0016020">
    <property type="term" value="C:membrane"/>
    <property type="evidence" value="ECO:0007669"/>
    <property type="project" value="UniProtKB-SubCell"/>
</dbReference>
<evidence type="ECO:0000256" key="12">
    <source>
        <dbReference type="ARBA" id="ARBA00022840"/>
    </source>
</evidence>
<dbReference type="PANTHER" id="PTHR45631:SF202">
    <property type="entry name" value="SENESCENCE-INDUCED RECEPTOR-LIKE SERINE_THREONINE-PROTEIN KINASE"/>
    <property type="match status" value="1"/>
</dbReference>
<feature type="domain" description="Protein kinase" evidence="21">
    <location>
        <begin position="593"/>
        <end position="863"/>
    </location>
</feature>
<dbReference type="InterPro" id="IPR001245">
    <property type="entry name" value="Ser-Thr/Tyr_kinase_cat_dom"/>
</dbReference>
<feature type="binding site" evidence="18">
    <location>
        <position position="620"/>
    </location>
    <ligand>
        <name>ATP</name>
        <dbReference type="ChEBI" id="CHEBI:30616"/>
    </ligand>
</feature>
<evidence type="ECO:0000256" key="6">
    <source>
        <dbReference type="ARBA" id="ARBA00022679"/>
    </source>
</evidence>
<evidence type="ECO:0000256" key="13">
    <source>
        <dbReference type="ARBA" id="ARBA00022989"/>
    </source>
</evidence>
<keyword evidence="15" id="KW-0675">Receptor</keyword>
<dbReference type="FunFam" id="1.10.510.10:FF:000146">
    <property type="entry name" value="LRR receptor-like serine/threonine-protein kinase IOS1"/>
    <property type="match status" value="1"/>
</dbReference>